<protein>
    <submittedName>
        <fullName evidence="3">Uncharacterized protein</fullName>
    </submittedName>
</protein>
<reference evidence="3 4" key="1">
    <citation type="submission" date="2015-12" db="EMBL/GenBank/DDBJ databases">
        <title>Dictyostelia acquired genes for synthesis and detection of signals that induce cell-type specialization by lateral gene transfer from prokaryotes.</title>
        <authorList>
            <person name="Gloeckner G."/>
            <person name="Schaap P."/>
        </authorList>
    </citation>
    <scope>NUCLEOTIDE SEQUENCE [LARGE SCALE GENOMIC DNA]</scope>
    <source>
        <strain evidence="3 4">TK</strain>
    </source>
</reference>
<evidence type="ECO:0000256" key="1">
    <source>
        <dbReference type="SAM" id="Coils"/>
    </source>
</evidence>
<dbReference type="InParanoid" id="A0A151Z5D2"/>
<dbReference type="OrthoDB" id="21671at2759"/>
<feature type="region of interest" description="Disordered" evidence="2">
    <location>
        <begin position="502"/>
        <end position="522"/>
    </location>
</feature>
<accession>A0A151Z5D2</accession>
<feature type="compositionally biased region" description="Low complexity" evidence="2">
    <location>
        <begin position="565"/>
        <end position="578"/>
    </location>
</feature>
<dbReference type="EMBL" id="LODT01000042">
    <property type="protein sequence ID" value="KYQ89179.1"/>
    <property type="molecule type" value="Genomic_DNA"/>
</dbReference>
<comment type="caution">
    <text evidence="3">The sequence shown here is derived from an EMBL/GenBank/DDBJ whole genome shotgun (WGS) entry which is preliminary data.</text>
</comment>
<dbReference type="AlphaFoldDB" id="A0A151Z5D2"/>
<feature type="region of interest" description="Disordered" evidence="2">
    <location>
        <begin position="63"/>
        <end position="85"/>
    </location>
</feature>
<keyword evidence="1" id="KW-0175">Coiled coil</keyword>
<gene>
    <name evidence="3" type="ORF">DLAC_10423</name>
</gene>
<evidence type="ECO:0000313" key="3">
    <source>
        <dbReference type="EMBL" id="KYQ89179.1"/>
    </source>
</evidence>
<name>A0A151Z5D2_TIELA</name>
<feature type="compositionally biased region" description="Polar residues" evidence="2">
    <location>
        <begin position="63"/>
        <end position="80"/>
    </location>
</feature>
<keyword evidence="4" id="KW-1185">Reference proteome</keyword>
<proteinExistence type="predicted"/>
<feature type="coiled-coil region" evidence="1">
    <location>
        <begin position="97"/>
        <end position="485"/>
    </location>
</feature>
<sequence length="596" mass="69376">MNKDNFNNTTLPQNVLSEIGRINGILFNNFVKHQDEIKQLSEELETVKQQKNEIETKFIKLTNSTDGTTSTPPLSNGQQEEISDKKDNVIVGSSLKVDEQQIEIEKLLKSIQVLEDSKCSVVTQYENERNSWELQVNAMKIEISNLINQLQEQQQQLKLIQVYEFKENKLTEERDDLLKKVAELQKHTQELQEKLDQQVNTMSEYKLQQEHKEQNYVDPTQLISDNKQLDEKCDFLEKSKVELQQQLEQLQEQLGQFKRDSSSNIDNLNEQIHLLSVKNQETVEANAKLQLENDSLEKDIQTLKEKDLNSAQLMNGYKENEETNQNHIQELKAKIEQLESSNNQSANEQVEKLLAEINSLKQENQEKDKILLEQNQQLIQKIQEFEKVQEQSQKYTALLEEFEKQRAILDEQVKLKTDLLDDIKKERSSNQLLITQLEEKDQQLKDKDTAIQSLKDVQVKDSEKINSLQATIQHYQDTYHEHEVEVQTNITDSIDQHHSDVNQQEQNDNNNSDGEEEEEPRLRQVEDIVNELYRTGTPPLTPTSVPQRLHQDLVDLDLNAVTTTDQDQSSVVQVQLSDQVEEIQDDETQNETEDSY</sequence>
<dbReference type="STRING" id="361077.A0A151Z5D2"/>
<feature type="region of interest" description="Disordered" evidence="2">
    <location>
        <begin position="565"/>
        <end position="596"/>
    </location>
</feature>
<evidence type="ECO:0000313" key="4">
    <source>
        <dbReference type="Proteomes" id="UP000076078"/>
    </source>
</evidence>
<evidence type="ECO:0000256" key="2">
    <source>
        <dbReference type="SAM" id="MobiDB-lite"/>
    </source>
</evidence>
<feature type="coiled-coil region" evidence="1">
    <location>
        <begin position="30"/>
        <end position="57"/>
    </location>
</feature>
<feature type="compositionally biased region" description="Low complexity" evidence="2">
    <location>
        <begin position="502"/>
        <end position="512"/>
    </location>
</feature>
<organism evidence="3 4">
    <name type="scientific">Tieghemostelium lacteum</name>
    <name type="common">Slime mold</name>
    <name type="synonym">Dictyostelium lacteum</name>
    <dbReference type="NCBI Taxonomy" id="361077"/>
    <lineage>
        <taxon>Eukaryota</taxon>
        <taxon>Amoebozoa</taxon>
        <taxon>Evosea</taxon>
        <taxon>Eumycetozoa</taxon>
        <taxon>Dictyostelia</taxon>
        <taxon>Dictyosteliales</taxon>
        <taxon>Raperosteliaceae</taxon>
        <taxon>Tieghemostelium</taxon>
    </lineage>
</organism>
<dbReference type="OMA" id="KHEERSC"/>
<feature type="compositionally biased region" description="Acidic residues" evidence="2">
    <location>
        <begin position="579"/>
        <end position="596"/>
    </location>
</feature>
<dbReference type="Proteomes" id="UP000076078">
    <property type="component" value="Unassembled WGS sequence"/>
</dbReference>